<comment type="caution">
    <text evidence="1">The sequence shown here is derived from an EMBL/GenBank/DDBJ whole genome shotgun (WGS) entry which is preliminary data.</text>
</comment>
<protein>
    <submittedName>
        <fullName evidence="1">Uncharacterized protein</fullName>
    </submittedName>
</protein>
<accession>A0A829PKL4</accession>
<dbReference type="EMBL" id="JAOX01000001">
    <property type="protein sequence ID" value="ETZ88190.1"/>
    <property type="molecule type" value="Genomic_DNA"/>
</dbReference>
<evidence type="ECO:0000313" key="1">
    <source>
        <dbReference type="EMBL" id="ETZ88190.1"/>
    </source>
</evidence>
<evidence type="ECO:0000313" key="2">
    <source>
        <dbReference type="Proteomes" id="UP000019854"/>
    </source>
</evidence>
<sequence length="97" mass="9976">MVASWPVSRFSLLIVVVLEWARQCAMIGPLKLSGFACCDVVERSVVLAEVADCPSGIDGGAGLEQDVSCTAKAIAAVAWIAPAIRSLLAAPAGGDFD</sequence>
<name>A0A829PKL4_9MYCO</name>
<organism evidence="1 2">
    <name type="scientific">Mycobacteroides abscessus MAB_030201_1075</name>
    <dbReference type="NCBI Taxonomy" id="1335410"/>
    <lineage>
        <taxon>Bacteria</taxon>
        <taxon>Bacillati</taxon>
        <taxon>Actinomycetota</taxon>
        <taxon>Actinomycetes</taxon>
        <taxon>Mycobacteriales</taxon>
        <taxon>Mycobacteriaceae</taxon>
        <taxon>Mycobacteroides</taxon>
        <taxon>Mycobacteroides abscessus</taxon>
    </lineage>
</organism>
<gene>
    <name evidence="1" type="ORF">L829_1747</name>
</gene>
<dbReference type="Proteomes" id="UP000019854">
    <property type="component" value="Unassembled WGS sequence"/>
</dbReference>
<proteinExistence type="predicted"/>
<reference evidence="1 2" key="1">
    <citation type="submission" date="2014-01" db="EMBL/GenBank/DDBJ databases">
        <authorList>
            <person name="Zelazny A."/>
            <person name="Olivier K."/>
            <person name="Sampaio E.P."/>
            <person name="Holland S.M."/>
            <person name="Tallon L.J."/>
            <person name="Sadzewicz L.K."/>
            <person name="Sengamalay N."/>
            <person name="Fraser C.M."/>
            <person name="Hine E."/>
            <person name="Shefchek K.A."/>
            <person name="Das S.P."/>
            <person name="Shallom S.J."/>
            <person name="Agrawal S."/>
            <person name="Tettelin H."/>
        </authorList>
    </citation>
    <scope>NUCLEOTIDE SEQUENCE [LARGE SCALE GENOMIC DNA]</scope>
    <source>
        <strain evidence="1 2">MAB_030201_1075</strain>
    </source>
</reference>
<dbReference type="AlphaFoldDB" id="A0A829PKL4"/>